<dbReference type="InterPro" id="IPR052701">
    <property type="entry name" value="GAG_Ulvan_Degrading_Sulfatases"/>
</dbReference>
<dbReference type="EMBL" id="JAPDDP010000002">
    <property type="protein sequence ID" value="MDA0178849.1"/>
    <property type="molecule type" value="Genomic_DNA"/>
</dbReference>
<dbReference type="Pfam" id="PF00884">
    <property type="entry name" value="Sulfatase"/>
    <property type="match status" value="1"/>
</dbReference>
<dbReference type="InterPro" id="IPR000917">
    <property type="entry name" value="Sulfatase_N"/>
</dbReference>
<reference evidence="2" key="1">
    <citation type="submission" date="2022-10" db="EMBL/GenBank/DDBJ databases">
        <title>The WGS of Solirubrobacter phytolaccae KCTC 29190.</title>
        <authorList>
            <person name="Jiang Z."/>
        </authorList>
    </citation>
    <scope>NUCLEOTIDE SEQUENCE</scope>
    <source>
        <strain evidence="2">KCTC 29190</strain>
    </source>
</reference>
<gene>
    <name evidence="2" type="ORF">OJ997_00960</name>
</gene>
<keyword evidence="3" id="KW-1185">Reference proteome</keyword>
<name>A0A9X3S5E9_9ACTN</name>
<sequence>MAEDKPNILVIWGDDIGITNLSCYSDGLMGYRTPNIDRIADEGMRFTDSYGEQSCTAGRSSFITGQSVYRTGLSKVGMPGVDVGLQAEDVTIAELLKPLGYATGQFGKNHLGDLNKFLPTAHGFDEFFGNLYHLNAEEEPEAANWPSKEEFPEFNRRFRPRGVIHSWATEDDDATEDARFGRVGRQRIEDTGPLTKKRMETIDDEVLEVAQDFIGRQAADGAPFFVWFNTTHMHFRTHTKPESLGQAGRWQSPYHDTMIDHDQVVGALLDQLDELGLADNTIVVYSTDNGPHMNTWPDAGMTPFRSEKNTNWEGAFRIPELIRWPGKIAAGVVSNEIVQHHDWLPTFLSAAGDPGVADKLKAGHTIGDTTFKVHIDGYDLLPYLTGAAEHSPRKGVVYFSDDGDVLALRFDNWKVVFMEQRCPGTLQVWAEPFVNLRVPKLYNLRTDPFERADITSNTYYDWLFDNDYLLLAATQLVAQFLQTFTEFPPRQKAASFTIDQVVEKLESVITSGR</sequence>
<comment type="caution">
    <text evidence="2">The sequence shown here is derived from an EMBL/GenBank/DDBJ whole genome shotgun (WGS) entry which is preliminary data.</text>
</comment>
<accession>A0A9X3S5E9</accession>
<dbReference type="PANTHER" id="PTHR43751:SF2">
    <property type="entry name" value="SULFATASE N-TERMINAL DOMAIN-CONTAINING PROTEIN"/>
    <property type="match status" value="1"/>
</dbReference>
<proteinExistence type="predicted"/>
<dbReference type="Gene3D" id="3.40.720.10">
    <property type="entry name" value="Alkaline Phosphatase, subunit A"/>
    <property type="match status" value="1"/>
</dbReference>
<organism evidence="2 3">
    <name type="scientific">Solirubrobacter phytolaccae</name>
    <dbReference type="NCBI Taxonomy" id="1404360"/>
    <lineage>
        <taxon>Bacteria</taxon>
        <taxon>Bacillati</taxon>
        <taxon>Actinomycetota</taxon>
        <taxon>Thermoleophilia</taxon>
        <taxon>Solirubrobacterales</taxon>
        <taxon>Solirubrobacteraceae</taxon>
        <taxon>Solirubrobacter</taxon>
    </lineage>
</organism>
<dbReference type="CDD" id="cd16142">
    <property type="entry name" value="ARS_like"/>
    <property type="match status" value="1"/>
</dbReference>
<dbReference type="Gene3D" id="3.30.1120.10">
    <property type="match status" value="1"/>
</dbReference>
<evidence type="ECO:0000313" key="2">
    <source>
        <dbReference type="EMBL" id="MDA0178849.1"/>
    </source>
</evidence>
<dbReference type="InterPro" id="IPR017850">
    <property type="entry name" value="Alkaline_phosphatase_core_sf"/>
</dbReference>
<dbReference type="SUPFAM" id="SSF53649">
    <property type="entry name" value="Alkaline phosphatase-like"/>
    <property type="match status" value="1"/>
</dbReference>
<protein>
    <submittedName>
        <fullName evidence="2">Arylsulfatase</fullName>
    </submittedName>
</protein>
<dbReference type="AlphaFoldDB" id="A0A9X3S5E9"/>
<dbReference type="PANTHER" id="PTHR43751">
    <property type="entry name" value="SULFATASE"/>
    <property type="match status" value="1"/>
</dbReference>
<evidence type="ECO:0000313" key="3">
    <source>
        <dbReference type="Proteomes" id="UP001147653"/>
    </source>
</evidence>
<evidence type="ECO:0000259" key="1">
    <source>
        <dbReference type="Pfam" id="PF00884"/>
    </source>
</evidence>
<dbReference type="RefSeq" id="WP_270023118.1">
    <property type="nucleotide sequence ID" value="NZ_JAPDDP010000002.1"/>
</dbReference>
<dbReference type="Proteomes" id="UP001147653">
    <property type="component" value="Unassembled WGS sequence"/>
</dbReference>
<feature type="domain" description="Sulfatase N-terminal" evidence="1">
    <location>
        <begin position="6"/>
        <end position="352"/>
    </location>
</feature>